<dbReference type="PROSITE" id="PS50048">
    <property type="entry name" value="ZN2_CY6_FUNGAL_2"/>
    <property type="match status" value="1"/>
</dbReference>
<dbReference type="GO" id="GO:0000981">
    <property type="term" value="F:DNA-binding transcription factor activity, RNA polymerase II-specific"/>
    <property type="evidence" value="ECO:0007669"/>
    <property type="project" value="InterPro"/>
</dbReference>
<reference evidence="11" key="1">
    <citation type="submission" date="2022-11" db="EMBL/GenBank/DDBJ databases">
        <authorList>
            <person name="Petersen C."/>
        </authorList>
    </citation>
    <scope>NUCLEOTIDE SEQUENCE</scope>
    <source>
        <strain evidence="11">IBT 19713</strain>
    </source>
</reference>
<feature type="domain" description="Zn(2)-C6 fungal-type" evidence="10">
    <location>
        <begin position="34"/>
        <end position="63"/>
    </location>
</feature>
<comment type="caution">
    <text evidence="11">The sequence shown here is derived from an EMBL/GenBank/DDBJ whole genome shotgun (WGS) entry which is preliminary data.</text>
</comment>
<evidence type="ECO:0000256" key="9">
    <source>
        <dbReference type="SAM" id="MobiDB-lite"/>
    </source>
</evidence>
<dbReference type="SUPFAM" id="SSF57701">
    <property type="entry name" value="Zn2/Cys6 DNA-binding domain"/>
    <property type="match status" value="1"/>
</dbReference>
<reference evidence="11" key="2">
    <citation type="journal article" date="2023" name="IMA Fungus">
        <title>Comparative genomic study of the Penicillium genus elucidates a diverse pangenome and 15 lateral gene transfer events.</title>
        <authorList>
            <person name="Petersen C."/>
            <person name="Sorensen T."/>
            <person name="Nielsen M.R."/>
            <person name="Sondergaard T.E."/>
            <person name="Sorensen J.L."/>
            <person name="Fitzpatrick D.A."/>
            <person name="Frisvad J.C."/>
            <person name="Nielsen K.L."/>
        </authorList>
    </citation>
    <scope>NUCLEOTIDE SEQUENCE</scope>
    <source>
        <strain evidence="11">IBT 19713</strain>
    </source>
</reference>
<dbReference type="GeneID" id="83200569"/>
<dbReference type="RefSeq" id="XP_058332269.1">
    <property type="nucleotide sequence ID" value="XM_058473266.1"/>
</dbReference>
<keyword evidence="3" id="KW-0805">Transcription regulation</keyword>
<dbReference type="GO" id="GO:0008270">
    <property type="term" value="F:zinc ion binding"/>
    <property type="evidence" value="ECO:0007669"/>
    <property type="project" value="InterPro"/>
</dbReference>
<dbReference type="EMBL" id="JAPQKS010000003">
    <property type="protein sequence ID" value="KAJ5239350.1"/>
    <property type="molecule type" value="Genomic_DNA"/>
</dbReference>
<evidence type="ECO:0000256" key="4">
    <source>
        <dbReference type="ARBA" id="ARBA00023125"/>
    </source>
</evidence>
<feature type="region of interest" description="Disordered" evidence="9">
    <location>
        <begin position="72"/>
        <end position="101"/>
    </location>
</feature>
<evidence type="ECO:0000256" key="8">
    <source>
        <dbReference type="ARBA" id="ARBA00061396"/>
    </source>
</evidence>
<keyword evidence="4" id="KW-0238">DNA-binding</keyword>
<accession>A0A9W9TS41</accession>
<evidence type="ECO:0000256" key="1">
    <source>
        <dbReference type="ARBA" id="ARBA00022723"/>
    </source>
</evidence>
<feature type="region of interest" description="Disordered" evidence="9">
    <location>
        <begin position="1"/>
        <end position="24"/>
    </location>
</feature>
<evidence type="ECO:0000256" key="7">
    <source>
        <dbReference type="ARBA" id="ARBA00055903"/>
    </source>
</evidence>
<evidence type="ECO:0000256" key="6">
    <source>
        <dbReference type="ARBA" id="ARBA00023242"/>
    </source>
</evidence>
<evidence type="ECO:0000259" key="10">
    <source>
        <dbReference type="PROSITE" id="PS50048"/>
    </source>
</evidence>
<dbReference type="FunFam" id="4.10.240.10:FF:000031">
    <property type="entry name" value="C6 transcription factor, putative"/>
    <property type="match status" value="1"/>
</dbReference>
<keyword evidence="5" id="KW-0804">Transcription</keyword>
<evidence type="ECO:0000256" key="5">
    <source>
        <dbReference type="ARBA" id="ARBA00023163"/>
    </source>
</evidence>
<comment type="function">
    <text evidence="7">Transcriptional activator of the arabinanolytic system. Involved in the regulation of extracellular arabinanolytic genes and in the regulation of the intracellular activities of L-arabinose catabolic genes in the pentose catabolic pathway (PCP) in response to the presence of L-arabinose.</text>
</comment>
<dbReference type="PANTHER" id="PTHR47663:SF2">
    <property type="entry name" value="ARABINOLYTIC TRANSCRIPTIONAL ACTIVATOR ARAR-RELATED"/>
    <property type="match status" value="1"/>
</dbReference>
<dbReference type="PROSITE" id="PS00463">
    <property type="entry name" value="ZN2_CY6_FUNGAL_1"/>
    <property type="match status" value="1"/>
</dbReference>
<dbReference type="PANTHER" id="PTHR47663">
    <property type="entry name" value="XYLANOLYTIC TRANSCRIPTIONAL ACTIVATOR XLNR-RELATED"/>
    <property type="match status" value="1"/>
</dbReference>
<dbReference type="Gene3D" id="4.10.240.10">
    <property type="entry name" value="Zn(2)-C6 fungal-type DNA-binding domain"/>
    <property type="match status" value="1"/>
</dbReference>
<comment type="similarity">
    <text evidence="8">Belongs to the xlnR/xlr1 family. araR subfamily.</text>
</comment>
<keyword evidence="12" id="KW-1185">Reference proteome</keyword>
<dbReference type="InterPro" id="IPR051439">
    <property type="entry name" value="XlnR/Xlr1"/>
</dbReference>
<feature type="non-terminal residue" evidence="11">
    <location>
        <position position="1"/>
    </location>
</feature>
<keyword evidence="6" id="KW-0539">Nucleus</keyword>
<name>A0A9W9TS41_9EURO</name>
<evidence type="ECO:0000313" key="11">
    <source>
        <dbReference type="EMBL" id="KAJ5239350.1"/>
    </source>
</evidence>
<dbReference type="SMART" id="SM00066">
    <property type="entry name" value="GAL4"/>
    <property type="match status" value="1"/>
</dbReference>
<proteinExistence type="inferred from homology"/>
<dbReference type="InterPro" id="IPR036864">
    <property type="entry name" value="Zn2-C6_fun-type_DNA-bd_sf"/>
</dbReference>
<dbReference type="CDD" id="cd00067">
    <property type="entry name" value="GAL4"/>
    <property type="match status" value="1"/>
</dbReference>
<dbReference type="OrthoDB" id="4365136at2759"/>
<organism evidence="11 12">
    <name type="scientific">Penicillium chermesinum</name>
    <dbReference type="NCBI Taxonomy" id="63820"/>
    <lineage>
        <taxon>Eukaryota</taxon>
        <taxon>Fungi</taxon>
        <taxon>Dikarya</taxon>
        <taxon>Ascomycota</taxon>
        <taxon>Pezizomycotina</taxon>
        <taxon>Eurotiomycetes</taxon>
        <taxon>Eurotiomycetidae</taxon>
        <taxon>Eurotiales</taxon>
        <taxon>Aspergillaceae</taxon>
        <taxon>Penicillium</taxon>
    </lineage>
</organism>
<dbReference type="Proteomes" id="UP001150941">
    <property type="component" value="Unassembled WGS sequence"/>
</dbReference>
<keyword evidence="1" id="KW-0479">Metal-binding</keyword>
<evidence type="ECO:0000256" key="2">
    <source>
        <dbReference type="ARBA" id="ARBA00022833"/>
    </source>
</evidence>
<dbReference type="GO" id="GO:0003677">
    <property type="term" value="F:DNA binding"/>
    <property type="evidence" value="ECO:0007669"/>
    <property type="project" value="UniProtKB-KW"/>
</dbReference>
<dbReference type="InterPro" id="IPR001138">
    <property type="entry name" value="Zn2Cys6_DnaBD"/>
</dbReference>
<evidence type="ECO:0000256" key="3">
    <source>
        <dbReference type="ARBA" id="ARBA00023015"/>
    </source>
</evidence>
<keyword evidence="2" id="KW-0862">Zinc</keyword>
<sequence length="115" mass="13042">MDAHSGDIQGSHSPSNDPVEFSNGKRRWRRNRVACDNCHSRRVRCDRAFPCQRCLRGALPCKFTRELRKRGRIARSKLSKDPTGQQGAHRMGAPLGARTTSQHPSCLLLISNRQY</sequence>
<dbReference type="AlphaFoldDB" id="A0A9W9TS41"/>
<protein>
    <submittedName>
        <fullName evidence="11">Cryptochrome/DNA photolyase class 1</fullName>
    </submittedName>
</protein>
<evidence type="ECO:0000313" key="12">
    <source>
        <dbReference type="Proteomes" id="UP001150941"/>
    </source>
</evidence>
<dbReference type="Pfam" id="PF00172">
    <property type="entry name" value="Zn_clus"/>
    <property type="match status" value="1"/>
</dbReference>
<gene>
    <name evidence="11" type="ORF">N7468_003969</name>
</gene>